<dbReference type="PROSITE" id="PS51257">
    <property type="entry name" value="PROKAR_LIPOPROTEIN"/>
    <property type="match status" value="1"/>
</dbReference>
<name>A0A5B8XVK2_9DELT</name>
<keyword evidence="4" id="KW-1185">Reference proteome</keyword>
<dbReference type="EMBL" id="CP042467">
    <property type="protein sequence ID" value="QED28958.1"/>
    <property type="molecule type" value="Genomic_DNA"/>
</dbReference>
<evidence type="ECO:0000256" key="1">
    <source>
        <dbReference type="SAM" id="SignalP"/>
    </source>
</evidence>
<evidence type="ECO:0000259" key="2">
    <source>
        <dbReference type="Pfam" id="PF06904"/>
    </source>
</evidence>
<dbReference type="Proteomes" id="UP000321595">
    <property type="component" value="Chromosome"/>
</dbReference>
<feature type="chain" id="PRO_5023127684" evidence="1">
    <location>
        <begin position="33"/>
        <end position="210"/>
    </location>
</feature>
<protein>
    <submittedName>
        <fullName evidence="3">Extensin family protein</fullName>
    </submittedName>
</protein>
<dbReference type="KEGG" id="bbae:FRD01_17280"/>
<dbReference type="AlphaFoldDB" id="A0A5B8XVK2"/>
<organism evidence="3 4">
    <name type="scientific">Microvenator marinus</name>
    <dbReference type="NCBI Taxonomy" id="2600177"/>
    <lineage>
        <taxon>Bacteria</taxon>
        <taxon>Deltaproteobacteria</taxon>
        <taxon>Bradymonadales</taxon>
        <taxon>Microvenatoraceae</taxon>
        <taxon>Microvenator</taxon>
    </lineage>
</organism>
<dbReference type="Pfam" id="PF06904">
    <property type="entry name" value="Extensin-like_C"/>
    <property type="match status" value="1"/>
</dbReference>
<accession>A0A5B8XVK2</accession>
<proteinExistence type="predicted"/>
<feature type="signal peptide" evidence="1">
    <location>
        <begin position="1"/>
        <end position="32"/>
    </location>
</feature>
<sequence length="210" mass="23342">MNLICKIKFVKATSLFILSLLGSLGCATPQKATWMAPVQSEEYPLDNESRKYSGKTKCPVMLLVDYEGTTIPYASPVKVNPFFREKLIHFELLVAEVGKRTMGVAPAKLHHMGTLNCRPIRGGNTLSEHAFANAIDVSGFTFNLPNGQSKTFYVKRDWFGNGAVFFAELTRALASRPDIFRIILGPGNQGHDDHLHLDMSPSRYIDVLIP</sequence>
<reference evidence="3 4" key="1">
    <citation type="submission" date="2019-08" db="EMBL/GenBank/DDBJ databases">
        <authorList>
            <person name="Liang Q."/>
        </authorList>
    </citation>
    <scope>NUCLEOTIDE SEQUENCE [LARGE SCALE GENOMIC DNA]</scope>
    <source>
        <strain evidence="3 4">V1718</strain>
    </source>
</reference>
<dbReference type="InterPro" id="IPR009683">
    <property type="entry name" value="Extensin-like_C"/>
</dbReference>
<gene>
    <name evidence="3" type="ORF">FRD01_17280</name>
</gene>
<evidence type="ECO:0000313" key="4">
    <source>
        <dbReference type="Proteomes" id="UP000321595"/>
    </source>
</evidence>
<keyword evidence="1" id="KW-0732">Signal</keyword>
<dbReference type="OrthoDB" id="9809788at2"/>
<feature type="domain" description="Extensin-like C-terminal" evidence="2">
    <location>
        <begin position="49"/>
        <end position="200"/>
    </location>
</feature>
<evidence type="ECO:0000313" key="3">
    <source>
        <dbReference type="EMBL" id="QED28958.1"/>
    </source>
</evidence>